<dbReference type="KEGG" id="als:DJ013_21150"/>
<dbReference type="Proteomes" id="UP000249873">
    <property type="component" value="Chromosome"/>
</dbReference>
<name>A0A2Z4GIA2_9BACT</name>
<evidence type="ECO:0000313" key="1">
    <source>
        <dbReference type="EMBL" id="AWW00554.1"/>
    </source>
</evidence>
<protein>
    <submittedName>
        <fullName evidence="1">Uncharacterized protein</fullName>
    </submittedName>
</protein>
<dbReference type="OrthoDB" id="7058235at2"/>
<dbReference type="EMBL" id="CP029480">
    <property type="protein sequence ID" value="AWW00554.1"/>
    <property type="molecule type" value="Genomic_DNA"/>
</dbReference>
<proteinExistence type="predicted"/>
<reference evidence="1 2" key="1">
    <citation type="submission" date="2018-05" db="EMBL/GenBank/DDBJ databases">
        <title>Complete genome sequence of Arcticibacterium luteifluviistationis SM1504T, a cytophagaceae bacterium isolated from Arctic surface seawater.</title>
        <authorList>
            <person name="Li Y."/>
            <person name="Qin Q.-L."/>
        </authorList>
    </citation>
    <scope>NUCLEOTIDE SEQUENCE [LARGE SCALE GENOMIC DNA]</scope>
    <source>
        <strain evidence="1 2">SM1504</strain>
    </source>
</reference>
<sequence length="191" mass="22346">MYREGINLGVDQKLRNEMIARKIYLSFPTNVFIGKEELEFDIMNSIANNFEVPITSVQVAGSSKTGYSYYKKQEFKPGESDLDVSIISKELFVSYCEIVLMETKGFKDLSSFERTRDGDSKFKSYRSYINKGIFRPDLMPSCKAKRMWFNFFNKLSEKHFELFKSINAGIYLSPKFFEFKQADSIDFFKKI</sequence>
<keyword evidence="2" id="KW-1185">Reference proteome</keyword>
<gene>
    <name evidence="1" type="ORF">DJ013_21150</name>
</gene>
<evidence type="ECO:0000313" key="2">
    <source>
        <dbReference type="Proteomes" id="UP000249873"/>
    </source>
</evidence>
<accession>A0A2Z4GIA2</accession>
<organism evidence="1 2">
    <name type="scientific">Arcticibacterium luteifluviistationis</name>
    <dbReference type="NCBI Taxonomy" id="1784714"/>
    <lineage>
        <taxon>Bacteria</taxon>
        <taxon>Pseudomonadati</taxon>
        <taxon>Bacteroidota</taxon>
        <taxon>Cytophagia</taxon>
        <taxon>Cytophagales</taxon>
        <taxon>Leadbetterellaceae</taxon>
        <taxon>Arcticibacterium</taxon>
    </lineage>
</organism>
<dbReference type="AlphaFoldDB" id="A0A2Z4GIA2"/>